<dbReference type="Gene3D" id="3.40.50.2000">
    <property type="entry name" value="Glycogen Phosphorylase B"/>
    <property type="match status" value="2"/>
</dbReference>
<accession>A0A235BRL8</accession>
<sequence length="369" mass="41251">MRIFLVAGTRPNFMKIAPLLDEMRKYPKINPIIVHTGQHYDYEMSAVFFEDLDIPKPDIYLGVGSGTHGEQTGRIIIAIEREMMKHRPDLVVVVGDVNSTLAASVVASKLYIPVAHIEAGLRSFDRTMPEEINRQVTDVLSDYLFTTEESGNENLRREGIPGEKIHFVGDIMIEALINAKCKMQNAKLSISNLQSSIFNLQSPYALLTLHRPSNVDDKDTLSRVLEAVDEVSRRIPIIFPIHPRTVKMVEKFGLSEKQKPLHVIKPLGYLDFIGLEKNARFVLTDSGSMQAETTYFGIPCLTIRENTERPVTITMGTNKLVGTDKDRIVGESLKILAGEGKKGCIPPLWDGKTAGRVVAVILRSELKEK</sequence>
<gene>
    <name evidence="3" type="ORF">CH333_06835</name>
</gene>
<keyword evidence="1" id="KW-0413">Isomerase</keyword>
<dbReference type="PANTHER" id="PTHR43174:SF1">
    <property type="entry name" value="UDP-N-ACETYLGLUCOSAMINE 2-EPIMERASE"/>
    <property type="match status" value="1"/>
</dbReference>
<evidence type="ECO:0000256" key="1">
    <source>
        <dbReference type="RuleBase" id="RU003513"/>
    </source>
</evidence>
<feature type="domain" description="UDP-N-acetylglucosamine 2-epimerase" evidence="2">
    <location>
        <begin position="22"/>
        <end position="361"/>
    </location>
</feature>
<dbReference type="Pfam" id="PF02350">
    <property type="entry name" value="Epimerase_2"/>
    <property type="match status" value="1"/>
</dbReference>
<dbReference type="InterPro" id="IPR003331">
    <property type="entry name" value="UDP_GlcNAc_Epimerase_2_dom"/>
</dbReference>
<organism evidence="3 4">
    <name type="scientific">candidate division WOR-3 bacterium JGI_Cruoil_03_44_89</name>
    <dbReference type="NCBI Taxonomy" id="1973748"/>
    <lineage>
        <taxon>Bacteria</taxon>
        <taxon>Bacteria division WOR-3</taxon>
    </lineage>
</organism>
<dbReference type="EMBL" id="NOZQ01000150">
    <property type="protein sequence ID" value="OYD14978.1"/>
    <property type="molecule type" value="Genomic_DNA"/>
</dbReference>
<dbReference type="SUPFAM" id="SSF53756">
    <property type="entry name" value="UDP-Glycosyltransferase/glycogen phosphorylase"/>
    <property type="match status" value="1"/>
</dbReference>
<dbReference type="CDD" id="cd03786">
    <property type="entry name" value="GTB_UDP-GlcNAc_2-Epimerase"/>
    <property type="match status" value="1"/>
</dbReference>
<proteinExistence type="inferred from homology"/>
<comment type="similarity">
    <text evidence="1">Belongs to the UDP-N-acetylglucosamine 2-epimerase family.</text>
</comment>
<evidence type="ECO:0000313" key="3">
    <source>
        <dbReference type="EMBL" id="OYD14978.1"/>
    </source>
</evidence>
<dbReference type="AlphaFoldDB" id="A0A235BRL8"/>
<dbReference type="NCBIfam" id="TIGR00236">
    <property type="entry name" value="wecB"/>
    <property type="match status" value="1"/>
</dbReference>
<name>A0A235BRL8_UNCW3</name>
<dbReference type="Proteomes" id="UP000215215">
    <property type="component" value="Unassembled WGS sequence"/>
</dbReference>
<evidence type="ECO:0000313" key="4">
    <source>
        <dbReference type="Proteomes" id="UP000215215"/>
    </source>
</evidence>
<dbReference type="InterPro" id="IPR029767">
    <property type="entry name" value="WecB-like"/>
</dbReference>
<dbReference type="PANTHER" id="PTHR43174">
    <property type="entry name" value="UDP-N-ACETYLGLUCOSAMINE 2-EPIMERASE"/>
    <property type="match status" value="1"/>
</dbReference>
<dbReference type="GO" id="GO:0016853">
    <property type="term" value="F:isomerase activity"/>
    <property type="evidence" value="ECO:0007669"/>
    <property type="project" value="UniProtKB-KW"/>
</dbReference>
<protein>
    <submittedName>
        <fullName evidence="3">UDP-N-acetylglucosamine 2-epimerase (Non-hydrolyzing)</fullName>
    </submittedName>
</protein>
<comment type="caution">
    <text evidence="3">The sequence shown here is derived from an EMBL/GenBank/DDBJ whole genome shotgun (WGS) entry which is preliminary data.</text>
</comment>
<evidence type="ECO:0000259" key="2">
    <source>
        <dbReference type="Pfam" id="PF02350"/>
    </source>
</evidence>
<reference evidence="3 4" key="1">
    <citation type="submission" date="2017-07" db="EMBL/GenBank/DDBJ databases">
        <title>Recovery of genomes from metagenomes via a dereplication, aggregation, and scoring strategy.</title>
        <authorList>
            <person name="Sieber C.M."/>
            <person name="Probst A.J."/>
            <person name="Sharrar A."/>
            <person name="Thomas B.C."/>
            <person name="Hess M."/>
            <person name="Tringe S.G."/>
            <person name="Banfield J.F."/>
        </authorList>
    </citation>
    <scope>NUCLEOTIDE SEQUENCE [LARGE SCALE GENOMIC DNA]</scope>
    <source>
        <strain evidence="3">JGI_Cruoil_03_44_89</strain>
    </source>
</reference>